<reference evidence="2 3" key="1">
    <citation type="submission" date="2019-09" db="EMBL/GenBank/DDBJ databases">
        <title>Bird 10,000 Genomes (B10K) Project - Family phase.</title>
        <authorList>
            <person name="Zhang G."/>
        </authorList>
    </citation>
    <scope>NUCLEOTIDE SEQUENCE [LARGE SCALE GENOMIC DNA]</scope>
    <source>
        <strain evidence="2">B10K-DU-002-71</strain>
        <tissue evidence="2">Muscle</tissue>
    </source>
</reference>
<feature type="non-terminal residue" evidence="2">
    <location>
        <position position="140"/>
    </location>
</feature>
<comment type="caution">
    <text evidence="2">The sequence shown here is derived from an EMBL/GenBank/DDBJ whole genome shotgun (WGS) entry which is preliminary data.</text>
</comment>
<proteinExistence type="predicted"/>
<keyword evidence="3" id="KW-1185">Reference proteome</keyword>
<evidence type="ECO:0000256" key="1">
    <source>
        <dbReference type="SAM" id="MobiDB-lite"/>
    </source>
</evidence>
<feature type="non-terminal residue" evidence="2">
    <location>
        <position position="1"/>
    </location>
</feature>
<evidence type="ECO:0000313" key="2">
    <source>
        <dbReference type="EMBL" id="NXS34667.1"/>
    </source>
</evidence>
<evidence type="ECO:0000313" key="3">
    <source>
        <dbReference type="Proteomes" id="UP000583496"/>
    </source>
</evidence>
<sequence length="140" mass="15449">MAEPKLRVNAAFAERYGRYRRREELQRRETPGTGPGTGLGTGEKRGEPGGTGGGRSCSAGRHREPGREPGIGAALDPREEREFYRTLALLKTRDPRIYRADTAFYSRGGTGGASIPGGLRNPRPMFLKDYERKVVLEKEG</sequence>
<dbReference type="GO" id="GO:0030686">
    <property type="term" value="C:90S preribosome"/>
    <property type="evidence" value="ECO:0007669"/>
    <property type="project" value="TreeGrafter"/>
</dbReference>
<dbReference type="PANTHER" id="PTHR14490:SF5">
    <property type="entry name" value="PROTEIN KRI1 HOMOLOG"/>
    <property type="match status" value="1"/>
</dbReference>
<dbReference type="GO" id="GO:0000447">
    <property type="term" value="P:endonucleolytic cleavage in ITS1 to separate SSU-rRNA from 5.8S rRNA and LSU-rRNA from tricistronic rRNA transcript (SSU-rRNA, 5.8S rRNA, LSU-rRNA)"/>
    <property type="evidence" value="ECO:0007669"/>
    <property type="project" value="TreeGrafter"/>
</dbReference>
<feature type="region of interest" description="Disordered" evidence="1">
    <location>
        <begin position="17"/>
        <end position="77"/>
    </location>
</feature>
<dbReference type="Proteomes" id="UP000583496">
    <property type="component" value="Unassembled WGS sequence"/>
</dbReference>
<dbReference type="EMBL" id="VYZT01044819">
    <property type="protein sequence ID" value="NXS34667.1"/>
    <property type="molecule type" value="Genomic_DNA"/>
</dbReference>
<dbReference type="OrthoDB" id="10252032at2759"/>
<dbReference type="AlphaFoldDB" id="A0A7L2TMP1"/>
<organism evidence="2 3">
    <name type="scientific">Pomatostomus ruficeps</name>
    <name type="common">Chestnut-crowned babbler</name>
    <dbReference type="NCBI Taxonomy" id="9176"/>
    <lineage>
        <taxon>Eukaryota</taxon>
        <taxon>Metazoa</taxon>
        <taxon>Chordata</taxon>
        <taxon>Craniata</taxon>
        <taxon>Vertebrata</taxon>
        <taxon>Euteleostomi</taxon>
        <taxon>Archelosauria</taxon>
        <taxon>Archosauria</taxon>
        <taxon>Dinosauria</taxon>
        <taxon>Saurischia</taxon>
        <taxon>Theropoda</taxon>
        <taxon>Coelurosauria</taxon>
        <taxon>Aves</taxon>
        <taxon>Neognathae</taxon>
        <taxon>Neoaves</taxon>
        <taxon>Telluraves</taxon>
        <taxon>Australaves</taxon>
        <taxon>Passeriformes</taxon>
        <taxon>Sylvioidea</taxon>
        <taxon>Timaliidae</taxon>
        <taxon>Pomatostomus</taxon>
    </lineage>
</organism>
<dbReference type="PANTHER" id="PTHR14490">
    <property type="entry name" value="ZINC FINGER, ZZ TYPE"/>
    <property type="match status" value="1"/>
</dbReference>
<feature type="compositionally biased region" description="Basic and acidic residues" evidence="1">
    <location>
        <begin position="17"/>
        <end position="30"/>
    </location>
</feature>
<protein>
    <submittedName>
        <fullName evidence="2">KRI1 protein</fullName>
    </submittedName>
</protein>
<gene>
    <name evidence="2" type="primary">Kri1</name>
    <name evidence="2" type="ORF">POSRUF_R14363</name>
</gene>
<dbReference type="InterPro" id="IPR018034">
    <property type="entry name" value="Kri1"/>
</dbReference>
<dbReference type="GO" id="GO:0005730">
    <property type="term" value="C:nucleolus"/>
    <property type="evidence" value="ECO:0007669"/>
    <property type="project" value="TreeGrafter"/>
</dbReference>
<accession>A0A7L2TMP1</accession>
<name>A0A7L2TMP1_POMRU</name>